<evidence type="ECO:0000256" key="6">
    <source>
        <dbReference type="ARBA" id="ARBA00023212"/>
    </source>
</evidence>
<keyword evidence="6" id="KW-0206">Cytoskeleton</keyword>
<evidence type="ECO:0000256" key="4">
    <source>
        <dbReference type="ARBA" id="ARBA00022737"/>
    </source>
</evidence>
<dbReference type="InterPro" id="IPR049039">
    <property type="entry name" value="RMD1-3_a_helical_rpt"/>
</dbReference>
<keyword evidence="4" id="KW-0677">Repeat</keyword>
<comment type="subunit">
    <text evidence="2">Interacts with microtubules.</text>
</comment>
<feature type="transmembrane region" description="Helical" evidence="10">
    <location>
        <begin position="31"/>
        <end position="51"/>
    </location>
</feature>
<reference evidence="11" key="1">
    <citation type="journal article" date="2020" name="G3 (Bethesda)">
        <title>High-Quality Assemblies for Three Invasive Social Wasps from the &lt;i&gt;Vespula&lt;/i&gt; Genus.</title>
        <authorList>
            <person name="Harrop T.W.R."/>
            <person name="Guhlin J."/>
            <person name="McLaughlin G.M."/>
            <person name="Permina E."/>
            <person name="Stockwell P."/>
            <person name="Gilligan J."/>
            <person name="Le Lec M.F."/>
            <person name="Gruber M.A.M."/>
            <person name="Quinn O."/>
            <person name="Lovegrove M."/>
            <person name="Duncan E.J."/>
            <person name="Remnant E.J."/>
            <person name="Van Eeckhoven J."/>
            <person name="Graham B."/>
            <person name="Knapp R.A."/>
            <person name="Langford K.W."/>
            <person name="Kronenberg Z."/>
            <person name="Press M.O."/>
            <person name="Eacker S.M."/>
            <person name="Wilson-Rankin E.E."/>
            <person name="Purcell J."/>
            <person name="Lester P.J."/>
            <person name="Dearden P.K."/>
        </authorList>
    </citation>
    <scope>NUCLEOTIDE SEQUENCE</scope>
    <source>
        <strain evidence="11">Linc-1</strain>
    </source>
</reference>
<comment type="subcellular location">
    <subcellularLocation>
        <location evidence="1">Cytoplasm</location>
        <location evidence="1">Cytoskeleton</location>
    </subcellularLocation>
</comment>
<dbReference type="GO" id="GO:0008017">
    <property type="term" value="F:microtubule binding"/>
    <property type="evidence" value="ECO:0007669"/>
    <property type="project" value="TreeGrafter"/>
</dbReference>
<keyword evidence="12" id="KW-1185">Reference proteome</keyword>
<evidence type="ECO:0000256" key="9">
    <source>
        <dbReference type="SAM" id="MobiDB-lite"/>
    </source>
</evidence>
<proteinExistence type="predicted"/>
<dbReference type="GO" id="GO:0097431">
    <property type="term" value="C:mitotic spindle pole"/>
    <property type="evidence" value="ECO:0007669"/>
    <property type="project" value="TreeGrafter"/>
</dbReference>
<keyword evidence="5" id="KW-0802">TPR repeat</keyword>
<sequence>MVRFPKQNRTGRFLIAMFIKRIMSNLESSTLIAAAIGVTVGVISVAGMFLYQQFIEKRQYKVRNHNLELVNQRIAELQEELEALRQQQKRKKRSAAANRKHTLSSNDNTYVSTENDVDTFSTAGTDIADDEFFDCSDTEDAAGDIEPRESESINLLEVELMEIDAQEKTEERIEEGTYYKLQDLTKLHPNNVDVIWRFARACYNYMNHFSDIEHKKKIISKGLEACEQFINVENADLHKWYAILIGLHGEYLPLAEKIKNGSVFKNHVMIALKLRPKDSDLHHLLGRFRYEISNLTWFERKVATTFFSEPPNASYEEAIESFEQAEEFATEPHLENRLFLSKAYIAISKYEKAIYLLNEICQQPVVTKQDQNVQAEAKKLLQTYSSYL</sequence>
<dbReference type="GO" id="GO:0005739">
    <property type="term" value="C:mitochondrion"/>
    <property type="evidence" value="ECO:0007669"/>
    <property type="project" value="TreeGrafter"/>
</dbReference>
<keyword evidence="10" id="KW-0812">Transmembrane</keyword>
<comment type="caution">
    <text evidence="11">The sequence shown here is derived from an EMBL/GenBank/DDBJ whole genome shotgun (WGS) entry which is preliminary data.</text>
</comment>
<dbReference type="GO" id="GO:0005876">
    <property type="term" value="C:spindle microtubule"/>
    <property type="evidence" value="ECO:0007669"/>
    <property type="project" value="TreeGrafter"/>
</dbReference>
<dbReference type="Gene3D" id="1.25.40.10">
    <property type="entry name" value="Tetratricopeptide repeat domain"/>
    <property type="match status" value="1"/>
</dbReference>
<dbReference type="Proteomes" id="UP000617340">
    <property type="component" value="Unassembled WGS sequence"/>
</dbReference>
<dbReference type="AlphaFoldDB" id="A0A834K3M2"/>
<keyword evidence="10" id="KW-1133">Transmembrane helix</keyword>
<evidence type="ECO:0000256" key="3">
    <source>
        <dbReference type="ARBA" id="ARBA00022490"/>
    </source>
</evidence>
<keyword evidence="3" id="KW-0963">Cytoplasm</keyword>
<accession>A0A834K3M2</accession>
<evidence type="ECO:0000313" key="12">
    <source>
        <dbReference type="Proteomes" id="UP000617340"/>
    </source>
</evidence>
<dbReference type="Pfam" id="PF21033">
    <property type="entry name" value="RMD1-3"/>
    <property type="match status" value="1"/>
</dbReference>
<dbReference type="InterPro" id="IPR011990">
    <property type="entry name" value="TPR-like_helical_dom_sf"/>
</dbReference>
<evidence type="ECO:0000256" key="7">
    <source>
        <dbReference type="ARBA" id="ARBA00039966"/>
    </source>
</evidence>
<dbReference type="SUPFAM" id="SSF48452">
    <property type="entry name" value="TPR-like"/>
    <property type="match status" value="1"/>
</dbReference>
<dbReference type="PANTHER" id="PTHR16056:SF16">
    <property type="entry name" value="REGULATOR OF MICROTUBULE DYNAMICS PROTEIN 1"/>
    <property type="match status" value="1"/>
</dbReference>
<dbReference type="EMBL" id="JACSDZ010000007">
    <property type="protein sequence ID" value="KAF7399411.1"/>
    <property type="molecule type" value="Genomic_DNA"/>
</dbReference>
<feature type="region of interest" description="Disordered" evidence="9">
    <location>
        <begin position="88"/>
        <end position="108"/>
    </location>
</feature>
<organism evidence="11 12">
    <name type="scientific">Vespula germanica</name>
    <name type="common">German yellow jacket</name>
    <name type="synonym">Paravespula germanica</name>
    <dbReference type="NCBI Taxonomy" id="30212"/>
    <lineage>
        <taxon>Eukaryota</taxon>
        <taxon>Metazoa</taxon>
        <taxon>Ecdysozoa</taxon>
        <taxon>Arthropoda</taxon>
        <taxon>Hexapoda</taxon>
        <taxon>Insecta</taxon>
        <taxon>Pterygota</taxon>
        <taxon>Neoptera</taxon>
        <taxon>Endopterygota</taxon>
        <taxon>Hymenoptera</taxon>
        <taxon>Apocrita</taxon>
        <taxon>Aculeata</taxon>
        <taxon>Vespoidea</taxon>
        <taxon>Vespidae</taxon>
        <taxon>Vespinae</taxon>
        <taxon>Vespula</taxon>
    </lineage>
</organism>
<name>A0A834K3M2_VESGE</name>
<gene>
    <name evidence="11" type="ORF">HZH68_008003</name>
</gene>
<evidence type="ECO:0000313" key="11">
    <source>
        <dbReference type="EMBL" id="KAF7399411.1"/>
    </source>
</evidence>
<dbReference type="PANTHER" id="PTHR16056">
    <property type="entry name" value="REGULATOR OF MICROTUBULE DYNAMICS PROTEIN"/>
    <property type="match status" value="1"/>
</dbReference>
<evidence type="ECO:0000256" key="8">
    <source>
        <dbReference type="ARBA" id="ARBA00041958"/>
    </source>
</evidence>
<evidence type="ECO:0000256" key="2">
    <source>
        <dbReference type="ARBA" id="ARBA00011375"/>
    </source>
</evidence>
<feature type="compositionally biased region" description="Basic residues" evidence="9">
    <location>
        <begin position="88"/>
        <end position="102"/>
    </location>
</feature>
<evidence type="ECO:0000256" key="1">
    <source>
        <dbReference type="ARBA" id="ARBA00004245"/>
    </source>
</evidence>
<protein>
    <recommendedName>
        <fullName evidence="7">Regulator of microtubule dynamics protein 1</fullName>
    </recommendedName>
    <alternativeName>
        <fullName evidence="8">Protein FAM82B</fullName>
    </alternativeName>
</protein>
<keyword evidence="10" id="KW-0472">Membrane</keyword>
<evidence type="ECO:0000256" key="5">
    <source>
        <dbReference type="ARBA" id="ARBA00022803"/>
    </source>
</evidence>
<evidence type="ECO:0000256" key="10">
    <source>
        <dbReference type="SAM" id="Phobius"/>
    </source>
</evidence>